<dbReference type="Gene3D" id="3.20.20.80">
    <property type="entry name" value="Glycosidases"/>
    <property type="match status" value="1"/>
</dbReference>
<dbReference type="AlphaFoldDB" id="A0A9P8I320"/>
<protein>
    <recommendedName>
        <fullName evidence="4">Glycosyl hydrolases family 39 N-terminal catalytic domain-containing protein</fullName>
    </recommendedName>
</protein>
<comment type="caution">
    <text evidence="5">The sequence shown here is derived from an EMBL/GenBank/DDBJ whole genome shotgun (WGS) entry which is preliminary data.</text>
</comment>
<gene>
    <name evidence="5" type="ORF">GP486_008879</name>
</gene>
<evidence type="ECO:0000256" key="2">
    <source>
        <dbReference type="ARBA" id="ARBA00022801"/>
    </source>
</evidence>
<dbReference type="Proteomes" id="UP000750711">
    <property type="component" value="Unassembled WGS sequence"/>
</dbReference>
<accession>A0A9P8I320</accession>
<name>A0A9P8I320_9PEZI</name>
<feature type="domain" description="Glycosyl hydrolases family 39 N-terminal catalytic" evidence="4">
    <location>
        <begin position="92"/>
        <end position="184"/>
    </location>
</feature>
<dbReference type="InterPro" id="IPR049166">
    <property type="entry name" value="GH39_cat"/>
</dbReference>
<feature type="non-terminal residue" evidence="5">
    <location>
        <position position="184"/>
    </location>
</feature>
<dbReference type="EMBL" id="JAGHQM010004281">
    <property type="protein sequence ID" value="KAH0536494.1"/>
    <property type="molecule type" value="Genomic_DNA"/>
</dbReference>
<dbReference type="InterPro" id="IPR017853">
    <property type="entry name" value="GH"/>
</dbReference>
<keyword evidence="6" id="KW-1185">Reference proteome</keyword>
<reference evidence="5" key="1">
    <citation type="submission" date="2021-03" db="EMBL/GenBank/DDBJ databases">
        <title>Comparative genomics and phylogenomic investigation of the class Geoglossomycetes provide insights into ecological specialization and systematics.</title>
        <authorList>
            <person name="Melie T."/>
            <person name="Pirro S."/>
            <person name="Miller A.N."/>
            <person name="Quandt A."/>
        </authorList>
    </citation>
    <scope>NUCLEOTIDE SEQUENCE</scope>
    <source>
        <strain evidence="5">CAQ_001_2017</strain>
    </source>
</reference>
<evidence type="ECO:0000256" key="1">
    <source>
        <dbReference type="ARBA" id="ARBA00008875"/>
    </source>
</evidence>
<sequence length="184" mass="20330">MHLNNDDVEQVSQHGKGNQVEVLKLKVACLGGLVGCSLTWLARPMWEQEIPVATHGGLRGEQDAGLPHATVTRLVRADLDVVAGKHSAVPLRVIGAGRAEEGLRADWQAQLDTVQSEIGFQYIRMHGLLNDEMGVYTEDKDGHPQFNFQYVDVLYDALLARHIRPFVELTFMPSKLASGDSTIF</sequence>
<dbReference type="Pfam" id="PF01229">
    <property type="entry name" value="Glyco_hydro_39"/>
    <property type="match status" value="1"/>
</dbReference>
<dbReference type="GO" id="GO:0016798">
    <property type="term" value="F:hydrolase activity, acting on glycosyl bonds"/>
    <property type="evidence" value="ECO:0007669"/>
    <property type="project" value="UniProtKB-KW"/>
</dbReference>
<comment type="similarity">
    <text evidence="1">Belongs to the glycosyl hydrolase 39 family.</text>
</comment>
<keyword evidence="2" id="KW-0378">Hydrolase</keyword>
<evidence type="ECO:0000256" key="3">
    <source>
        <dbReference type="ARBA" id="ARBA00023295"/>
    </source>
</evidence>
<evidence type="ECO:0000259" key="4">
    <source>
        <dbReference type="Pfam" id="PF01229"/>
    </source>
</evidence>
<dbReference type="SUPFAM" id="SSF51445">
    <property type="entry name" value="(Trans)glycosidases"/>
    <property type="match status" value="1"/>
</dbReference>
<keyword evidence="3" id="KW-0326">Glycosidase</keyword>
<proteinExistence type="inferred from homology"/>
<evidence type="ECO:0000313" key="6">
    <source>
        <dbReference type="Proteomes" id="UP000750711"/>
    </source>
</evidence>
<organism evidence="5 6">
    <name type="scientific">Trichoglossum hirsutum</name>
    <dbReference type="NCBI Taxonomy" id="265104"/>
    <lineage>
        <taxon>Eukaryota</taxon>
        <taxon>Fungi</taxon>
        <taxon>Dikarya</taxon>
        <taxon>Ascomycota</taxon>
        <taxon>Pezizomycotina</taxon>
        <taxon>Geoglossomycetes</taxon>
        <taxon>Geoglossales</taxon>
        <taxon>Geoglossaceae</taxon>
        <taxon>Trichoglossum</taxon>
    </lineage>
</organism>
<evidence type="ECO:0000313" key="5">
    <source>
        <dbReference type="EMBL" id="KAH0536494.1"/>
    </source>
</evidence>